<accession>A0AAD9SGX4</accession>
<organism evidence="2 3">
    <name type="scientific">Phomopsis amygdali</name>
    <name type="common">Fusicoccum amygdali</name>
    <dbReference type="NCBI Taxonomy" id="1214568"/>
    <lineage>
        <taxon>Eukaryota</taxon>
        <taxon>Fungi</taxon>
        <taxon>Dikarya</taxon>
        <taxon>Ascomycota</taxon>
        <taxon>Pezizomycotina</taxon>
        <taxon>Sordariomycetes</taxon>
        <taxon>Sordariomycetidae</taxon>
        <taxon>Diaporthales</taxon>
        <taxon>Diaporthaceae</taxon>
        <taxon>Diaporthe</taxon>
    </lineage>
</organism>
<reference evidence="2" key="1">
    <citation type="submission" date="2023-06" db="EMBL/GenBank/DDBJ databases">
        <authorList>
            <person name="Noh H."/>
        </authorList>
    </citation>
    <scope>NUCLEOTIDE SEQUENCE</scope>
    <source>
        <strain evidence="2">DUCC20226</strain>
    </source>
</reference>
<dbReference type="Proteomes" id="UP001265746">
    <property type="component" value="Unassembled WGS sequence"/>
</dbReference>
<evidence type="ECO:0000259" key="1">
    <source>
        <dbReference type="PROSITE" id="PS50097"/>
    </source>
</evidence>
<gene>
    <name evidence="2" type="ORF">N8I77_002887</name>
</gene>
<evidence type="ECO:0000313" key="3">
    <source>
        <dbReference type="Proteomes" id="UP001265746"/>
    </source>
</evidence>
<evidence type="ECO:0000313" key="2">
    <source>
        <dbReference type="EMBL" id="KAK2609390.1"/>
    </source>
</evidence>
<dbReference type="PANTHER" id="PTHR24413">
    <property type="entry name" value="SPECKLE-TYPE POZ PROTEIN"/>
    <property type="match status" value="1"/>
</dbReference>
<dbReference type="InterPro" id="IPR000210">
    <property type="entry name" value="BTB/POZ_dom"/>
</dbReference>
<dbReference type="PROSITE" id="PS50097">
    <property type="entry name" value="BTB"/>
    <property type="match status" value="1"/>
</dbReference>
<feature type="domain" description="BTB" evidence="1">
    <location>
        <begin position="77"/>
        <end position="142"/>
    </location>
</feature>
<dbReference type="Gene3D" id="3.30.710.10">
    <property type="entry name" value="Potassium Channel Kv1.1, Chain A"/>
    <property type="match status" value="1"/>
</dbReference>
<dbReference type="Pfam" id="PF00651">
    <property type="entry name" value="BTB"/>
    <property type="match status" value="1"/>
</dbReference>
<name>A0AAD9SGX4_PHOAM</name>
<dbReference type="SUPFAM" id="SSF54695">
    <property type="entry name" value="POZ domain"/>
    <property type="match status" value="1"/>
</dbReference>
<keyword evidence="3" id="KW-1185">Reference proteome</keyword>
<sequence length="359" mass="39538">MTREDGNRVAEGRRRRHRRVLVSPSADGYPLTTESLPSTLESGAETPIAKRQNLAAAVPAARFSSANMEALKSGKYADAKVIANGKTYNVHKVVVCTRSKWFRAAFDGGFTEGQTSVVEISAPDNVERVLEFLYSGAVDLSDTADADLMLMADELSVLGDFYLIDEMKTYANQILGQYLGKHLSAICQMGNLADLPPEYPAQRYHAVLMDGEPQTRRTPASLRGSQFRLFEEEGFVDRLCTAIRAAYAIPSGIDAVYVDFVYAARIHTFKNEKIRDLKEEIPKFGNDLLNAMMIGPRSSAFNGNKAFEQWKDGLVNPKEPLDMTGGFPPTVSQISRYMGDPGFGFVSQTGHTGLQDIVD</sequence>
<protein>
    <recommendedName>
        <fullName evidence="1">BTB domain-containing protein</fullName>
    </recommendedName>
</protein>
<dbReference type="SMART" id="SM00225">
    <property type="entry name" value="BTB"/>
    <property type="match status" value="1"/>
</dbReference>
<comment type="caution">
    <text evidence="2">The sequence shown here is derived from an EMBL/GenBank/DDBJ whole genome shotgun (WGS) entry which is preliminary data.</text>
</comment>
<dbReference type="InterPro" id="IPR011333">
    <property type="entry name" value="SKP1/BTB/POZ_sf"/>
</dbReference>
<dbReference type="CDD" id="cd18186">
    <property type="entry name" value="BTB_POZ_ZBTB_KLHL-like"/>
    <property type="match status" value="1"/>
</dbReference>
<dbReference type="AlphaFoldDB" id="A0AAD9SGX4"/>
<dbReference type="EMBL" id="JAUJFL010000002">
    <property type="protein sequence ID" value="KAK2609390.1"/>
    <property type="molecule type" value="Genomic_DNA"/>
</dbReference>
<proteinExistence type="predicted"/>